<evidence type="ECO:0000313" key="2">
    <source>
        <dbReference type="EMBL" id="RRT77272.1"/>
    </source>
</evidence>
<keyword evidence="1" id="KW-0732">Signal</keyword>
<accession>A0A427AM87</accession>
<gene>
    <name evidence="2" type="ORF">B296_00000024</name>
</gene>
<protein>
    <submittedName>
        <fullName evidence="2">Uncharacterized protein</fullName>
    </submittedName>
</protein>
<comment type="caution">
    <text evidence="2">The sequence shown here is derived from an EMBL/GenBank/DDBJ whole genome shotgun (WGS) entry which is preliminary data.</text>
</comment>
<dbReference type="Proteomes" id="UP000287651">
    <property type="component" value="Unassembled WGS sequence"/>
</dbReference>
<organism evidence="2 3">
    <name type="scientific">Ensete ventricosum</name>
    <name type="common">Abyssinian banana</name>
    <name type="synonym">Musa ensete</name>
    <dbReference type="NCBI Taxonomy" id="4639"/>
    <lineage>
        <taxon>Eukaryota</taxon>
        <taxon>Viridiplantae</taxon>
        <taxon>Streptophyta</taxon>
        <taxon>Embryophyta</taxon>
        <taxon>Tracheophyta</taxon>
        <taxon>Spermatophyta</taxon>
        <taxon>Magnoliopsida</taxon>
        <taxon>Liliopsida</taxon>
        <taxon>Zingiberales</taxon>
        <taxon>Musaceae</taxon>
        <taxon>Ensete</taxon>
    </lineage>
</organism>
<reference evidence="2 3" key="1">
    <citation type="journal article" date="2014" name="Agronomy (Basel)">
        <title>A Draft Genome Sequence for Ensete ventricosum, the Drought-Tolerant Tree Against Hunger.</title>
        <authorList>
            <person name="Harrison J."/>
            <person name="Moore K.A."/>
            <person name="Paszkiewicz K."/>
            <person name="Jones T."/>
            <person name="Grant M."/>
            <person name="Ambacheew D."/>
            <person name="Muzemil S."/>
            <person name="Studholme D.J."/>
        </authorList>
    </citation>
    <scope>NUCLEOTIDE SEQUENCE [LARGE SCALE GENOMIC DNA]</scope>
</reference>
<dbReference type="EMBL" id="AMZH03001974">
    <property type="protein sequence ID" value="RRT77272.1"/>
    <property type="molecule type" value="Genomic_DNA"/>
</dbReference>
<dbReference type="AlphaFoldDB" id="A0A427AM87"/>
<name>A0A427AM87_ENSVE</name>
<proteinExistence type="predicted"/>
<sequence>MLVFQLFAWRDAVLRLSAATRVSWLVAWLKDKGKLRLCDHTWLTQRRVFHPHLYPFGSPVSTAALVFTSVLYRRILSCNMTSGAVLAARPPPFPFADPGHRRLQLHRRRLRLRWPTEVHLHSGDVPVGLDVLVVDGEDSILVRADLTLGGDRARLLCLGGPWM</sequence>
<evidence type="ECO:0000256" key="1">
    <source>
        <dbReference type="SAM" id="SignalP"/>
    </source>
</evidence>
<feature type="signal peptide" evidence="1">
    <location>
        <begin position="1"/>
        <end position="19"/>
    </location>
</feature>
<evidence type="ECO:0000313" key="3">
    <source>
        <dbReference type="Proteomes" id="UP000287651"/>
    </source>
</evidence>
<feature type="chain" id="PRO_5019165495" evidence="1">
    <location>
        <begin position="20"/>
        <end position="163"/>
    </location>
</feature>